<dbReference type="Pfam" id="PF11399">
    <property type="entry name" value="DUF3192"/>
    <property type="match status" value="1"/>
</dbReference>
<protein>
    <submittedName>
        <fullName evidence="2">Uncharacterized protein</fullName>
    </submittedName>
</protein>
<dbReference type="AlphaFoldDB" id="A0A1H6N8M3"/>
<dbReference type="STRING" id="173990.SAMN05660691_03254"/>
<dbReference type="OrthoDB" id="6399368at2"/>
<evidence type="ECO:0000313" key="3">
    <source>
        <dbReference type="Proteomes" id="UP000199371"/>
    </source>
</evidence>
<feature type="transmembrane region" description="Helical" evidence="1">
    <location>
        <begin position="16"/>
        <end position="37"/>
    </location>
</feature>
<keyword evidence="3" id="KW-1185">Reference proteome</keyword>
<proteinExistence type="predicted"/>
<keyword evidence="1" id="KW-0812">Transmembrane</keyword>
<organism evidence="2 3">
    <name type="scientific">Rheinheimera pacifica</name>
    <dbReference type="NCBI Taxonomy" id="173990"/>
    <lineage>
        <taxon>Bacteria</taxon>
        <taxon>Pseudomonadati</taxon>
        <taxon>Pseudomonadota</taxon>
        <taxon>Gammaproteobacteria</taxon>
        <taxon>Chromatiales</taxon>
        <taxon>Chromatiaceae</taxon>
        <taxon>Rheinheimera</taxon>
    </lineage>
</organism>
<name>A0A1H6N8M3_9GAMM</name>
<dbReference type="Proteomes" id="UP000199371">
    <property type="component" value="Unassembled WGS sequence"/>
</dbReference>
<accession>A0A1H6N8M3</accession>
<keyword evidence="1" id="KW-1133">Transmembrane helix</keyword>
<dbReference type="InterPro" id="IPR021534">
    <property type="entry name" value="DUF3192"/>
</dbReference>
<evidence type="ECO:0000313" key="2">
    <source>
        <dbReference type="EMBL" id="SEI06478.1"/>
    </source>
</evidence>
<dbReference type="RefSeq" id="WP_092795600.1">
    <property type="nucleotide sequence ID" value="NZ_FNXF01000015.1"/>
</dbReference>
<sequence length="141" mass="16264">MMQKAASVFQLKLRKWTWLGIGLAVYLLLTATVYFCYQDDVDQMTWVDREAFNHKLISQYKLTDNLTQDDVMRRLGTPDITEAVLQGKDLYQVLYYRTHRSVADGITTADECTALLFKNRYLQAIGEEAVQRYSVISGHAN</sequence>
<dbReference type="EMBL" id="FNXF01000015">
    <property type="protein sequence ID" value="SEI06478.1"/>
    <property type="molecule type" value="Genomic_DNA"/>
</dbReference>
<reference evidence="3" key="1">
    <citation type="submission" date="2016-10" db="EMBL/GenBank/DDBJ databases">
        <authorList>
            <person name="Varghese N."/>
            <person name="Submissions S."/>
        </authorList>
    </citation>
    <scope>NUCLEOTIDE SEQUENCE [LARGE SCALE GENOMIC DNA]</scope>
    <source>
        <strain evidence="3">DSM 17616</strain>
    </source>
</reference>
<evidence type="ECO:0000256" key="1">
    <source>
        <dbReference type="SAM" id="Phobius"/>
    </source>
</evidence>
<keyword evidence="1" id="KW-0472">Membrane</keyword>
<gene>
    <name evidence="2" type="ORF">SAMN05660691_03254</name>
</gene>